<evidence type="ECO:0000313" key="2">
    <source>
        <dbReference type="EMBL" id="GEB97585.1"/>
    </source>
</evidence>
<protein>
    <recommendedName>
        <fullName evidence="4">Acyltransferase 3 domain-containing protein</fullName>
    </recommendedName>
</protein>
<feature type="transmembrane region" description="Helical" evidence="1">
    <location>
        <begin position="59"/>
        <end position="76"/>
    </location>
</feature>
<gene>
    <name evidence="2" type="ORF">CFL01nite_10800</name>
</gene>
<feature type="transmembrane region" description="Helical" evidence="1">
    <location>
        <begin position="96"/>
        <end position="118"/>
    </location>
</feature>
<dbReference type="Proteomes" id="UP000315353">
    <property type="component" value="Unassembled WGS sequence"/>
</dbReference>
<comment type="caution">
    <text evidence="2">The sequence shown here is derived from an EMBL/GenBank/DDBJ whole genome shotgun (WGS) entry which is preliminary data.</text>
</comment>
<feature type="transmembrane region" description="Helical" evidence="1">
    <location>
        <begin position="149"/>
        <end position="166"/>
    </location>
</feature>
<feature type="transmembrane region" description="Helical" evidence="1">
    <location>
        <begin position="187"/>
        <end position="206"/>
    </location>
</feature>
<keyword evidence="1" id="KW-0472">Membrane</keyword>
<proteinExistence type="predicted"/>
<evidence type="ECO:0008006" key="4">
    <source>
        <dbReference type="Google" id="ProtNLM"/>
    </source>
</evidence>
<name>A0AB73B6W0_CORFL</name>
<feature type="transmembrane region" description="Helical" evidence="1">
    <location>
        <begin position="275"/>
        <end position="295"/>
    </location>
</feature>
<feature type="transmembrane region" description="Helical" evidence="1">
    <location>
        <begin position="30"/>
        <end position="47"/>
    </location>
</feature>
<feature type="transmembrane region" description="Helical" evidence="1">
    <location>
        <begin position="311"/>
        <end position="332"/>
    </location>
</feature>
<organism evidence="2 3">
    <name type="scientific">Corynebacterium flavescens</name>
    <dbReference type="NCBI Taxonomy" id="28028"/>
    <lineage>
        <taxon>Bacteria</taxon>
        <taxon>Bacillati</taxon>
        <taxon>Actinomycetota</taxon>
        <taxon>Actinomycetes</taxon>
        <taxon>Mycobacteriales</taxon>
        <taxon>Corynebacteriaceae</taxon>
        <taxon>Corynebacterium</taxon>
    </lineage>
</organism>
<accession>A0AB73B6W0</accession>
<evidence type="ECO:0000256" key="1">
    <source>
        <dbReference type="SAM" id="Phobius"/>
    </source>
</evidence>
<sequence>MGVVLLHVTLAVPEAQNAWLAHFNVWLDPLRLPLFFLVSGYFSTKVLRFSFVELFTRRLWFFLVPYCIWAGIELWLKKIEYHWVFDTPLLQKEDLFHALFFGSTMAWFLHALIAFNIFLWAVRKLPAWLAIALSFLPMLFMAWNAQFSFISKAVMFLPIFIGAAYLKDFITKYAQALAVPFHSRLNALSLWAYGGTFVAYATGFILRRAWDKQGDEVLFPWLLPGADMLGHDDLNVLIRFAEQLLEVPLGVLLAVVISHLGGLSQALQFVGRHTLPIYLGHPIGMTLGVGFYLAWNPRAISLAGDWPMDNTWFWLTACMVCSGLAGLVLWLIGKTPVLKWSLTPPPLAGRYRQFREWTSQKSSKPQPAQSERR</sequence>
<dbReference type="AlphaFoldDB" id="A0AB73B6W0"/>
<feature type="transmembrane region" description="Helical" evidence="1">
    <location>
        <begin position="244"/>
        <end position="263"/>
    </location>
</feature>
<keyword evidence="1" id="KW-1133">Transmembrane helix</keyword>
<keyword evidence="1" id="KW-0812">Transmembrane</keyword>
<dbReference type="EMBL" id="BJNB01000013">
    <property type="protein sequence ID" value="GEB97585.1"/>
    <property type="molecule type" value="Genomic_DNA"/>
</dbReference>
<evidence type="ECO:0000313" key="3">
    <source>
        <dbReference type="Proteomes" id="UP000315353"/>
    </source>
</evidence>
<reference evidence="2 3" key="1">
    <citation type="submission" date="2019-06" db="EMBL/GenBank/DDBJ databases">
        <title>Whole genome shotgun sequence of Corynebacterium flavescens NBRC 14136.</title>
        <authorList>
            <person name="Hosoyama A."/>
            <person name="Uohara A."/>
            <person name="Ohji S."/>
            <person name="Ichikawa N."/>
        </authorList>
    </citation>
    <scope>NUCLEOTIDE SEQUENCE [LARGE SCALE GENOMIC DNA]</scope>
    <source>
        <strain evidence="2 3">NBRC 14136</strain>
    </source>
</reference>
<feature type="transmembrane region" description="Helical" evidence="1">
    <location>
        <begin position="125"/>
        <end position="143"/>
    </location>
</feature>